<keyword evidence="2" id="KW-0472">Membrane</keyword>
<feature type="transmembrane region" description="Helical" evidence="2">
    <location>
        <begin position="7"/>
        <end position="26"/>
    </location>
</feature>
<evidence type="ECO:0000256" key="2">
    <source>
        <dbReference type="SAM" id="Phobius"/>
    </source>
</evidence>
<feature type="transmembrane region" description="Helical" evidence="2">
    <location>
        <begin position="38"/>
        <end position="58"/>
    </location>
</feature>
<keyword evidence="2" id="KW-0812">Transmembrane</keyword>
<keyword evidence="4" id="KW-1185">Reference proteome</keyword>
<dbReference type="Proteomes" id="UP000828924">
    <property type="component" value="Chromosome"/>
</dbReference>
<evidence type="ECO:0000313" key="3">
    <source>
        <dbReference type="EMBL" id="UNM16105.1"/>
    </source>
</evidence>
<sequence>MKAAIAVRWHGVGIGVAAILMLWTRSANDWPMWAIPAIWMPVALLLLASMTAFTVAALRGRPGRRRRVPVHPAGTPATAPTAVRPGGAATEAGGGLS</sequence>
<name>A0ABY3WVH6_9ACTN</name>
<evidence type="ECO:0000313" key="4">
    <source>
        <dbReference type="Proteomes" id="UP000828924"/>
    </source>
</evidence>
<feature type="compositionally biased region" description="Low complexity" evidence="1">
    <location>
        <begin position="70"/>
        <end position="90"/>
    </location>
</feature>
<feature type="region of interest" description="Disordered" evidence="1">
    <location>
        <begin position="64"/>
        <end position="97"/>
    </location>
</feature>
<dbReference type="RefSeq" id="WP_242338456.1">
    <property type="nucleotide sequence ID" value="NZ_CP071872.1"/>
</dbReference>
<protein>
    <recommendedName>
        <fullName evidence="5">Integral membrane protein</fullName>
    </recommendedName>
</protein>
<reference evidence="3 4" key="1">
    <citation type="submission" date="2021-03" db="EMBL/GenBank/DDBJ databases">
        <title>Complete genome of Streptomyces formicae strain 1H-GS9 (DSM 100524).</title>
        <authorList>
            <person name="Atanasov K.E."/>
            <person name="Altabella T."/>
            <person name="Ferrer A."/>
        </authorList>
    </citation>
    <scope>NUCLEOTIDE SEQUENCE [LARGE SCALE GENOMIC DNA]</scope>
    <source>
        <strain evidence="3 4">1H-GS9</strain>
    </source>
</reference>
<organism evidence="3 4">
    <name type="scientific">Streptomyces formicae</name>
    <dbReference type="NCBI Taxonomy" id="1616117"/>
    <lineage>
        <taxon>Bacteria</taxon>
        <taxon>Bacillati</taxon>
        <taxon>Actinomycetota</taxon>
        <taxon>Actinomycetes</taxon>
        <taxon>Kitasatosporales</taxon>
        <taxon>Streptomycetaceae</taxon>
        <taxon>Streptomyces</taxon>
    </lineage>
</organism>
<accession>A0ABY3WVH6</accession>
<evidence type="ECO:0008006" key="5">
    <source>
        <dbReference type="Google" id="ProtNLM"/>
    </source>
</evidence>
<proteinExistence type="predicted"/>
<gene>
    <name evidence="3" type="ORF">J4032_35750</name>
</gene>
<dbReference type="EMBL" id="CP071872">
    <property type="protein sequence ID" value="UNM16105.1"/>
    <property type="molecule type" value="Genomic_DNA"/>
</dbReference>
<keyword evidence="2" id="KW-1133">Transmembrane helix</keyword>
<evidence type="ECO:0000256" key="1">
    <source>
        <dbReference type="SAM" id="MobiDB-lite"/>
    </source>
</evidence>